<dbReference type="eggNOG" id="COG2207">
    <property type="taxonomic scope" value="Bacteria"/>
</dbReference>
<proteinExistence type="predicted"/>
<name>F3ZY60_MAHA5</name>
<sequence>MMKIILVEDEPSAMRYLRSIIECKCEGFEIVDTVENGIDGLEKARALKPDVVITDIKMPGMNGIELTSHLKDELPFIYSIIISGYQDFEYARGAIKSGVVDYLLKPVNIAQLKTLLNSIHRRLEEDYYERRLLLFKQAFSGAAIEAWRLNKYLPFKTYCAAILRVNGLPSRFPAERPVGLYDIIAFPNISTGDNIWALQGRDEFETLFFSSPYVMDSGGFETAISDIAAKLEAGYYTLVFASEPFELQDCKDVVSALYRTLDCNVILGFSQIIRDIGARPNISNSNAVLDETIVKRIDFLLANGMYDELKREIEKLLALWGEQHCTQLWVETMLRQIFYRIDKCSVNTDYDIEFLLNEAVCYATDYDELKANLWDMLDRITGPAKPNVNKIDSPLFFYSIENYLKQNLSQPLSLKSVCARFGISQTYLSRLFRKYKNMSFNEYMTFSRIEEAKKIISEHPDMLLKDVAELVGYNDPFYFSHVFRSITGVPPSKYLSNTEFDKG</sequence>
<dbReference type="EMBL" id="CP002360">
    <property type="protein sequence ID" value="AEE97756.1"/>
    <property type="molecule type" value="Genomic_DNA"/>
</dbReference>
<feature type="modified residue" description="4-aspartylphosphate" evidence="6">
    <location>
        <position position="55"/>
    </location>
</feature>
<dbReference type="SMART" id="SM00448">
    <property type="entry name" value="REC"/>
    <property type="match status" value="1"/>
</dbReference>
<keyword evidence="10" id="KW-1185">Reference proteome</keyword>
<evidence type="ECO:0000256" key="5">
    <source>
        <dbReference type="ARBA" id="ARBA00024867"/>
    </source>
</evidence>
<dbReference type="SMART" id="SM00342">
    <property type="entry name" value="HTH_ARAC"/>
    <property type="match status" value="1"/>
</dbReference>
<keyword evidence="3" id="KW-0238">DNA-binding</keyword>
<dbReference type="InterPro" id="IPR018062">
    <property type="entry name" value="HTH_AraC-typ_CS"/>
</dbReference>
<dbReference type="SUPFAM" id="SSF46689">
    <property type="entry name" value="Homeodomain-like"/>
    <property type="match status" value="2"/>
</dbReference>
<dbReference type="InterPro" id="IPR001789">
    <property type="entry name" value="Sig_transdc_resp-reg_receiver"/>
</dbReference>
<dbReference type="PANTHER" id="PTHR43280">
    <property type="entry name" value="ARAC-FAMILY TRANSCRIPTIONAL REGULATOR"/>
    <property type="match status" value="1"/>
</dbReference>
<dbReference type="GO" id="GO:0043565">
    <property type="term" value="F:sequence-specific DNA binding"/>
    <property type="evidence" value="ECO:0007669"/>
    <property type="project" value="InterPro"/>
</dbReference>
<keyword evidence="4" id="KW-0804">Transcription</keyword>
<dbReference type="PROSITE" id="PS00041">
    <property type="entry name" value="HTH_ARAC_FAMILY_1"/>
    <property type="match status" value="1"/>
</dbReference>
<evidence type="ECO:0000256" key="4">
    <source>
        <dbReference type="ARBA" id="ARBA00023163"/>
    </source>
</evidence>
<reference evidence="10" key="1">
    <citation type="submission" date="2010-11" db="EMBL/GenBank/DDBJ databases">
        <title>The complete genome of Mahella australiensis DSM 15567.</title>
        <authorList>
            <consortium name="US DOE Joint Genome Institute (JGI-PGF)"/>
            <person name="Lucas S."/>
            <person name="Copeland A."/>
            <person name="Lapidus A."/>
            <person name="Bruce D."/>
            <person name="Goodwin L."/>
            <person name="Pitluck S."/>
            <person name="Kyrpides N."/>
            <person name="Mavromatis K."/>
            <person name="Pagani I."/>
            <person name="Ivanova N."/>
            <person name="Teshima H."/>
            <person name="Brettin T."/>
            <person name="Detter J.C."/>
            <person name="Han C."/>
            <person name="Tapia R."/>
            <person name="Land M."/>
            <person name="Hauser L."/>
            <person name="Markowitz V."/>
            <person name="Cheng J.-F."/>
            <person name="Hugenholtz P."/>
            <person name="Woyke T."/>
            <person name="Wu D."/>
            <person name="Spring S."/>
            <person name="Pukall R."/>
            <person name="Steenblock K."/>
            <person name="Schneider S."/>
            <person name="Klenk H.-P."/>
            <person name="Eisen J.A."/>
        </authorList>
    </citation>
    <scope>NUCLEOTIDE SEQUENCE [LARGE SCALE GENOMIC DNA]</scope>
    <source>
        <strain evidence="10">DSM 15567 / CIP 107919 / 50-1 BON</strain>
    </source>
</reference>
<feature type="domain" description="HTH araC/xylS-type" evidence="7">
    <location>
        <begin position="398"/>
        <end position="497"/>
    </location>
</feature>
<keyword evidence="2" id="KW-0805">Transcription regulation</keyword>
<evidence type="ECO:0000256" key="3">
    <source>
        <dbReference type="ARBA" id="ARBA00023125"/>
    </source>
</evidence>
<feature type="domain" description="Response regulatory" evidence="8">
    <location>
        <begin position="3"/>
        <end position="120"/>
    </location>
</feature>
<dbReference type="Pfam" id="PF12833">
    <property type="entry name" value="HTH_18"/>
    <property type="match status" value="1"/>
</dbReference>
<dbReference type="Gene3D" id="3.40.50.2300">
    <property type="match status" value="1"/>
</dbReference>
<gene>
    <name evidence="9" type="ordered locus">Mahau_2616</name>
</gene>
<dbReference type="KEGG" id="mas:Mahau_2616"/>
<evidence type="ECO:0000259" key="7">
    <source>
        <dbReference type="PROSITE" id="PS01124"/>
    </source>
</evidence>
<evidence type="ECO:0000313" key="10">
    <source>
        <dbReference type="Proteomes" id="UP000008457"/>
    </source>
</evidence>
<dbReference type="GO" id="GO:0000160">
    <property type="term" value="P:phosphorelay signal transduction system"/>
    <property type="evidence" value="ECO:0007669"/>
    <property type="project" value="InterPro"/>
</dbReference>
<dbReference type="CDD" id="cd17536">
    <property type="entry name" value="REC_YesN-like"/>
    <property type="match status" value="1"/>
</dbReference>
<reference evidence="9 10" key="2">
    <citation type="journal article" date="2011" name="Stand. Genomic Sci.">
        <title>Complete genome sequence of Mahella australiensis type strain (50-1 BON).</title>
        <authorList>
            <person name="Sikorski J."/>
            <person name="Teshima H."/>
            <person name="Nolan M."/>
            <person name="Lucas S."/>
            <person name="Hammon N."/>
            <person name="Deshpande S."/>
            <person name="Cheng J.F."/>
            <person name="Pitluck S."/>
            <person name="Liolios K."/>
            <person name="Pagani I."/>
            <person name="Ivanova N."/>
            <person name="Huntemann M."/>
            <person name="Mavromatis K."/>
            <person name="Ovchinikova G."/>
            <person name="Pati A."/>
            <person name="Tapia R."/>
            <person name="Han C."/>
            <person name="Goodwin L."/>
            <person name="Chen A."/>
            <person name="Palaniappan K."/>
            <person name="Land M."/>
            <person name="Hauser L."/>
            <person name="Ngatchou-Djao O.D."/>
            <person name="Rohde M."/>
            <person name="Pukall R."/>
            <person name="Spring S."/>
            <person name="Abt B."/>
            <person name="Goker M."/>
            <person name="Detter J.C."/>
            <person name="Woyke T."/>
            <person name="Bristow J."/>
            <person name="Markowitz V."/>
            <person name="Hugenholtz P."/>
            <person name="Eisen J.A."/>
            <person name="Kyrpides N.C."/>
            <person name="Klenk H.P."/>
            <person name="Lapidus A."/>
        </authorList>
    </citation>
    <scope>NUCLEOTIDE SEQUENCE [LARGE SCALE GENOMIC DNA]</scope>
    <source>
        <strain evidence="10">DSM 15567 / CIP 107919 / 50-1 BON</strain>
    </source>
</reference>
<dbReference type="InterPro" id="IPR009057">
    <property type="entry name" value="Homeodomain-like_sf"/>
</dbReference>
<dbReference type="Gene3D" id="1.10.10.60">
    <property type="entry name" value="Homeodomain-like"/>
    <property type="match status" value="2"/>
</dbReference>
<dbReference type="PROSITE" id="PS50110">
    <property type="entry name" value="RESPONSE_REGULATORY"/>
    <property type="match status" value="1"/>
</dbReference>
<comment type="function">
    <text evidence="5">May play the central regulatory role in sporulation. It may be an element of the effector pathway responsible for the activation of sporulation genes in response to nutritional stress. Spo0A may act in concert with spo0H (a sigma factor) to control the expression of some genes that are critical to the sporulation process.</text>
</comment>
<evidence type="ECO:0000313" key="9">
    <source>
        <dbReference type="EMBL" id="AEE97756.1"/>
    </source>
</evidence>
<dbReference type="Proteomes" id="UP000008457">
    <property type="component" value="Chromosome"/>
</dbReference>
<dbReference type="RefSeq" id="WP_013782179.1">
    <property type="nucleotide sequence ID" value="NC_015520.1"/>
</dbReference>
<evidence type="ECO:0000259" key="8">
    <source>
        <dbReference type="PROSITE" id="PS50110"/>
    </source>
</evidence>
<dbReference type="InterPro" id="IPR011006">
    <property type="entry name" value="CheY-like_superfamily"/>
</dbReference>
<dbReference type="AlphaFoldDB" id="F3ZY60"/>
<dbReference type="HOGENOM" id="CLU_000445_5_0_9"/>
<accession>F3ZY60</accession>
<keyword evidence="6" id="KW-0597">Phosphoprotein</keyword>
<dbReference type="STRING" id="697281.Mahau_2616"/>
<protein>
    <recommendedName>
        <fullName evidence="1">Stage 0 sporulation protein A homolog</fullName>
    </recommendedName>
</protein>
<organism evidence="9 10">
    <name type="scientific">Mahella australiensis (strain DSM 15567 / CIP 107919 / 50-1 BON)</name>
    <dbReference type="NCBI Taxonomy" id="697281"/>
    <lineage>
        <taxon>Bacteria</taxon>
        <taxon>Bacillati</taxon>
        <taxon>Bacillota</taxon>
        <taxon>Clostridia</taxon>
        <taxon>Thermoanaerobacterales</taxon>
        <taxon>Thermoanaerobacterales Family IV. Incertae Sedis</taxon>
        <taxon>Mahella</taxon>
    </lineage>
</organism>
<dbReference type="SUPFAM" id="SSF52172">
    <property type="entry name" value="CheY-like"/>
    <property type="match status" value="1"/>
</dbReference>
<dbReference type="GO" id="GO:0003700">
    <property type="term" value="F:DNA-binding transcription factor activity"/>
    <property type="evidence" value="ECO:0007669"/>
    <property type="project" value="InterPro"/>
</dbReference>
<dbReference type="InterPro" id="IPR018060">
    <property type="entry name" value="HTH_AraC"/>
</dbReference>
<evidence type="ECO:0000256" key="2">
    <source>
        <dbReference type="ARBA" id="ARBA00023015"/>
    </source>
</evidence>
<evidence type="ECO:0000256" key="1">
    <source>
        <dbReference type="ARBA" id="ARBA00018672"/>
    </source>
</evidence>
<dbReference type="Pfam" id="PF00072">
    <property type="entry name" value="Response_reg"/>
    <property type="match status" value="1"/>
</dbReference>
<dbReference type="PROSITE" id="PS01124">
    <property type="entry name" value="HTH_ARAC_FAMILY_2"/>
    <property type="match status" value="1"/>
</dbReference>
<dbReference type="OrthoDB" id="9779969at2"/>
<dbReference type="eggNOG" id="COG4753">
    <property type="taxonomic scope" value="Bacteria"/>
</dbReference>
<dbReference type="PANTHER" id="PTHR43280:SF10">
    <property type="entry name" value="REGULATORY PROTEIN POCR"/>
    <property type="match status" value="1"/>
</dbReference>
<evidence type="ECO:0000256" key="6">
    <source>
        <dbReference type="PROSITE-ProRule" id="PRU00169"/>
    </source>
</evidence>